<sequence>MQVTLLKSKWCPTCPEAERVWEEVARQRPIEYQALDVADRAGRTLISNLRIKSVPALLVDGKLKWVGVHSLGEALKLVDEGA</sequence>
<organism evidence="2 3">
    <name type="scientific">Thermithiobacillus plumbiphilus</name>
    <dbReference type="NCBI Taxonomy" id="1729899"/>
    <lineage>
        <taxon>Bacteria</taxon>
        <taxon>Pseudomonadati</taxon>
        <taxon>Pseudomonadota</taxon>
        <taxon>Acidithiobacillia</taxon>
        <taxon>Acidithiobacillales</taxon>
        <taxon>Thermithiobacillaceae</taxon>
        <taxon>Thermithiobacillus</taxon>
    </lineage>
</organism>
<protein>
    <submittedName>
        <fullName evidence="2">Thioredoxin family protein</fullName>
    </submittedName>
</protein>
<dbReference type="Gene3D" id="3.40.30.10">
    <property type="entry name" value="Glutaredoxin"/>
    <property type="match status" value="1"/>
</dbReference>
<comment type="caution">
    <text evidence="2">The sequence shown here is derived from an EMBL/GenBank/DDBJ whole genome shotgun (WGS) entry which is preliminary data.</text>
</comment>
<dbReference type="Pfam" id="PF13192">
    <property type="entry name" value="Thioredoxin_3"/>
    <property type="match status" value="1"/>
</dbReference>
<name>A0ABU9D864_9PROT</name>
<dbReference type="InterPro" id="IPR036249">
    <property type="entry name" value="Thioredoxin-like_sf"/>
</dbReference>
<dbReference type="EMBL" id="JBBPCO010000007">
    <property type="protein sequence ID" value="MEK8089709.1"/>
    <property type="molecule type" value="Genomic_DNA"/>
</dbReference>
<reference evidence="2 3" key="1">
    <citation type="submission" date="2024-04" db="EMBL/GenBank/DDBJ databases">
        <authorList>
            <person name="Abashina T."/>
            <person name="Shaikin A."/>
        </authorList>
    </citation>
    <scope>NUCLEOTIDE SEQUENCE [LARGE SCALE GENOMIC DNA]</scope>
    <source>
        <strain evidence="2 3">AAFK</strain>
    </source>
</reference>
<evidence type="ECO:0000313" key="3">
    <source>
        <dbReference type="Proteomes" id="UP001446205"/>
    </source>
</evidence>
<feature type="domain" description="Thioredoxin-like fold" evidence="1">
    <location>
        <begin position="1"/>
        <end position="78"/>
    </location>
</feature>
<dbReference type="RefSeq" id="WP_341370767.1">
    <property type="nucleotide sequence ID" value="NZ_JBBPCO010000007.1"/>
</dbReference>
<evidence type="ECO:0000259" key="1">
    <source>
        <dbReference type="Pfam" id="PF13192"/>
    </source>
</evidence>
<accession>A0ABU9D864</accession>
<gene>
    <name evidence="2" type="ORF">WOB96_08000</name>
</gene>
<evidence type="ECO:0000313" key="2">
    <source>
        <dbReference type="EMBL" id="MEK8089709.1"/>
    </source>
</evidence>
<dbReference type="SUPFAM" id="SSF52833">
    <property type="entry name" value="Thioredoxin-like"/>
    <property type="match status" value="1"/>
</dbReference>
<proteinExistence type="predicted"/>
<keyword evidence="3" id="KW-1185">Reference proteome</keyword>
<dbReference type="Proteomes" id="UP001446205">
    <property type="component" value="Unassembled WGS sequence"/>
</dbReference>
<dbReference type="InterPro" id="IPR012336">
    <property type="entry name" value="Thioredoxin-like_fold"/>
</dbReference>